<name>A0A2P2KEX9_RHIMU</name>
<evidence type="ECO:0000313" key="2">
    <source>
        <dbReference type="EMBL" id="MBX04298.1"/>
    </source>
</evidence>
<protein>
    <submittedName>
        <fullName evidence="2">Uncharacterized protein</fullName>
    </submittedName>
</protein>
<dbReference type="EMBL" id="GGEC01023814">
    <property type="protein sequence ID" value="MBX04298.1"/>
    <property type="molecule type" value="Transcribed_RNA"/>
</dbReference>
<proteinExistence type="predicted"/>
<accession>A0A2P2KEX9</accession>
<organism evidence="2">
    <name type="scientific">Rhizophora mucronata</name>
    <name type="common">Asiatic mangrove</name>
    <dbReference type="NCBI Taxonomy" id="61149"/>
    <lineage>
        <taxon>Eukaryota</taxon>
        <taxon>Viridiplantae</taxon>
        <taxon>Streptophyta</taxon>
        <taxon>Embryophyta</taxon>
        <taxon>Tracheophyta</taxon>
        <taxon>Spermatophyta</taxon>
        <taxon>Magnoliopsida</taxon>
        <taxon>eudicotyledons</taxon>
        <taxon>Gunneridae</taxon>
        <taxon>Pentapetalae</taxon>
        <taxon>rosids</taxon>
        <taxon>fabids</taxon>
        <taxon>Malpighiales</taxon>
        <taxon>Rhizophoraceae</taxon>
        <taxon>Rhizophora</taxon>
    </lineage>
</organism>
<feature type="transmembrane region" description="Helical" evidence="1">
    <location>
        <begin position="63"/>
        <end position="83"/>
    </location>
</feature>
<keyword evidence="1" id="KW-0812">Transmembrane</keyword>
<feature type="transmembrane region" description="Helical" evidence="1">
    <location>
        <begin position="39"/>
        <end position="57"/>
    </location>
</feature>
<keyword evidence="1" id="KW-0472">Membrane</keyword>
<reference evidence="2" key="1">
    <citation type="submission" date="2018-02" db="EMBL/GenBank/DDBJ databases">
        <title>Rhizophora mucronata_Transcriptome.</title>
        <authorList>
            <person name="Meera S.P."/>
            <person name="Sreeshan A."/>
            <person name="Augustine A."/>
        </authorList>
    </citation>
    <scope>NUCLEOTIDE SEQUENCE</scope>
    <source>
        <tissue evidence="2">Leaf</tissue>
    </source>
</reference>
<sequence>MTPIIAVQTHKIPPYLKAKISEKALWIFQVLYIRNKEPMLLMHVNHAAFYAFVLLITHKATRWIQQIIIFILIHIIIRCHPIYV</sequence>
<dbReference type="AlphaFoldDB" id="A0A2P2KEX9"/>
<keyword evidence="1" id="KW-1133">Transmembrane helix</keyword>
<evidence type="ECO:0000256" key="1">
    <source>
        <dbReference type="SAM" id="Phobius"/>
    </source>
</evidence>